<accession>A0ABV4AFP6</accession>
<organism evidence="5 6">
    <name type="scientific">Isoalcanivorax beigongshangi</name>
    <dbReference type="NCBI Taxonomy" id="3238810"/>
    <lineage>
        <taxon>Bacteria</taxon>
        <taxon>Pseudomonadati</taxon>
        <taxon>Pseudomonadota</taxon>
        <taxon>Gammaproteobacteria</taxon>
        <taxon>Oceanospirillales</taxon>
        <taxon>Alcanivoracaceae</taxon>
        <taxon>Isoalcanivorax</taxon>
    </lineage>
</organism>
<dbReference type="InterPro" id="IPR041561">
    <property type="entry name" value="PglD_N"/>
</dbReference>
<dbReference type="EMBL" id="JBGCUO010000001">
    <property type="protein sequence ID" value="MEY1661652.1"/>
    <property type="molecule type" value="Genomic_DNA"/>
</dbReference>
<dbReference type="InterPro" id="IPR011004">
    <property type="entry name" value="Trimer_LpxA-like_sf"/>
</dbReference>
<comment type="caution">
    <text evidence="5">The sequence shown here is derived from an EMBL/GenBank/DDBJ whole genome shotgun (WGS) entry which is preliminary data.</text>
</comment>
<gene>
    <name evidence="5" type="ORF">AB5I84_05755</name>
</gene>
<dbReference type="PROSITE" id="PS00101">
    <property type="entry name" value="HEXAPEP_TRANSFERASES"/>
    <property type="match status" value="1"/>
</dbReference>
<comment type="similarity">
    <text evidence="1">Belongs to the transferase hexapeptide repeat family.</text>
</comment>
<dbReference type="Gene3D" id="2.160.10.10">
    <property type="entry name" value="Hexapeptide repeat proteins"/>
    <property type="match status" value="1"/>
</dbReference>
<protein>
    <submittedName>
        <fullName evidence="5">Acetyltransferase</fullName>
    </submittedName>
</protein>
<reference evidence="5 6" key="1">
    <citation type="submission" date="2024-07" db="EMBL/GenBank/DDBJ databases">
        <authorList>
            <person name="Ren Q."/>
        </authorList>
    </citation>
    <scope>NUCLEOTIDE SEQUENCE [LARGE SCALE GENOMIC DNA]</scope>
    <source>
        <strain evidence="5 6">REN37</strain>
    </source>
</reference>
<dbReference type="Proteomes" id="UP001562065">
    <property type="component" value="Unassembled WGS sequence"/>
</dbReference>
<evidence type="ECO:0000259" key="4">
    <source>
        <dbReference type="Pfam" id="PF17836"/>
    </source>
</evidence>
<dbReference type="Gene3D" id="3.40.50.20">
    <property type="match status" value="1"/>
</dbReference>
<dbReference type="InterPro" id="IPR018357">
    <property type="entry name" value="Hexapep_transf_CS"/>
</dbReference>
<dbReference type="SUPFAM" id="SSF51161">
    <property type="entry name" value="Trimeric LpxA-like enzymes"/>
    <property type="match status" value="1"/>
</dbReference>
<dbReference type="PANTHER" id="PTHR43300">
    <property type="entry name" value="ACETYLTRANSFERASE"/>
    <property type="match status" value="1"/>
</dbReference>
<dbReference type="RefSeq" id="WP_369454902.1">
    <property type="nucleotide sequence ID" value="NZ_JBGCUO010000001.1"/>
</dbReference>
<sequence length="190" mass="19230">MKTLLVLGAGGHGKSVAEAALLGGEWQRVWFLDDSYPERTMSLGCEIVGCVAALAEFADQAQGAIAAVGNNEVRAQWCDAIEAVGLELVNVFHPQSIVSPSAKLGRGIAVMAGAVVGTEAVLARGALVNANATVDHDARLDAFAHLGVGVQIAGGVVVGAHAWLQAGASCGYHVVVPEGARIGPSIGLSA</sequence>
<feature type="domain" description="PglD N-terminal" evidence="4">
    <location>
        <begin position="4"/>
        <end position="79"/>
    </location>
</feature>
<proteinExistence type="inferred from homology"/>
<evidence type="ECO:0000256" key="2">
    <source>
        <dbReference type="ARBA" id="ARBA00022679"/>
    </source>
</evidence>
<keyword evidence="3" id="KW-0677">Repeat</keyword>
<evidence type="ECO:0000313" key="5">
    <source>
        <dbReference type="EMBL" id="MEY1661652.1"/>
    </source>
</evidence>
<dbReference type="InterPro" id="IPR050179">
    <property type="entry name" value="Trans_hexapeptide_repeat"/>
</dbReference>
<name>A0ABV4AFP6_9GAMM</name>
<dbReference type="Pfam" id="PF17836">
    <property type="entry name" value="PglD_N"/>
    <property type="match status" value="1"/>
</dbReference>
<evidence type="ECO:0000313" key="6">
    <source>
        <dbReference type="Proteomes" id="UP001562065"/>
    </source>
</evidence>
<keyword evidence="6" id="KW-1185">Reference proteome</keyword>
<evidence type="ECO:0000256" key="3">
    <source>
        <dbReference type="ARBA" id="ARBA00022737"/>
    </source>
</evidence>
<dbReference type="PANTHER" id="PTHR43300:SF7">
    <property type="entry name" value="UDP-N-ACETYLBACILLOSAMINE N-ACETYLTRANSFERASE"/>
    <property type="match status" value="1"/>
</dbReference>
<keyword evidence="2" id="KW-0808">Transferase</keyword>
<evidence type="ECO:0000256" key="1">
    <source>
        <dbReference type="ARBA" id="ARBA00007274"/>
    </source>
</evidence>